<evidence type="ECO:0000313" key="1">
    <source>
        <dbReference type="EMBL" id="KAF2714747.1"/>
    </source>
</evidence>
<evidence type="ECO:0000313" key="2">
    <source>
        <dbReference type="Proteomes" id="UP000799428"/>
    </source>
</evidence>
<protein>
    <submittedName>
        <fullName evidence="1">Uncharacterized protein</fullName>
    </submittedName>
</protein>
<dbReference type="Proteomes" id="UP000799428">
    <property type="component" value="Unassembled WGS sequence"/>
</dbReference>
<accession>A0A6G1KQZ3</accession>
<sequence>MARTKYTPLFAANKKLYPQSGGLSQRPLNILWGEMDLETYPLRARIDLVDETLPSWKNREKRRRALKGLSGRTETQMALRPGFEGVRKREVMIPREAAKVRKLRKLMRVGEPKTKEIGVMVSNEGEGKWVVGVGARRALGLGRCDVEVGEGANKKKTARELKKETEFWGGYREMQISL</sequence>
<reference evidence="1" key="1">
    <citation type="journal article" date="2020" name="Stud. Mycol.">
        <title>101 Dothideomycetes genomes: a test case for predicting lifestyles and emergence of pathogens.</title>
        <authorList>
            <person name="Haridas S."/>
            <person name="Albert R."/>
            <person name="Binder M."/>
            <person name="Bloem J."/>
            <person name="Labutti K."/>
            <person name="Salamov A."/>
            <person name="Andreopoulos B."/>
            <person name="Baker S."/>
            <person name="Barry K."/>
            <person name="Bills G."/>
            <person name="Bluhm B."/>
            <person name="Cannon C."/>
            <person name="Castanera R."/>
            <person name="Culley D."/>
            <person name="Daum C."/>
            <person name="Ezra D."/>
            <person name="Gonzalez J."/>
            <person name="Henrissat B."/>
            <person name="Kuo A."/>
            <person name="Liang C."/>
            <person name="Lipzen A."/>
            <person name="Lutzoni F."/>
            <person name="Magnuson J."/>
            <person name="Mondo S."/>
            <person name="Nolan M."/>
            <person name="Ohm R."/>
            <person name="Pangilinan J."/>
            <person name="Park H.-J."/>
            <person name="Ramirez L."/>
            <person name="Alfaro M."/>
            <person name="Sun H."/>
            <person name="Tritt A."/>
            <person name="Yoshinaga Y."/>
            <person name="Zwiers L.-H."/>
            <person name="Turgeon B."/>
            <person name="Goodwin S."/>
            <person name="Spatafora J."/>
            <person name="Crous P."/>
            <person name="Grigoriev I."/>
        </authorList>
    </citation>
    <scope>NUCLEOTIDE SEQUENCE</scope>
    <source>
        <strain evidence="1">CBS 279.74</strain>
    </source>
</reference>
<dbReference type="OrthoDB" id="3798280at2759"/>
<gene>
    <name evidence="1" type="ORF">K504DRAFT_456940</name>
</gene>
<proteinExistence type="predicted"/>
<dbReference type="EMBL" id="MU005764">
    <property type="protein sequence ID" value="KAF2714747.1"/>
    <property type="molecule type" value="Genomic_DNA"/>
</dbReference>
<keyword evidence="2" id="KW-1185">Reference proteome</keyword>
<name>A0A6G1KQZ3_9PLEO</name>
<organism evidence="1 2">
    <name type="scientific">Pleomassaria siparia CBS 279.74</name>
    <dbReference type="NCBI Taxonomy" id="1314801"/>
    <lineage>
        <taxon>Eukaryota</taxon>
        <taxon>Fungi</taxon>
        <taxon>Dikarya</taxon>
        <taxon>Ascomycota</taxon>
        <taxon>Pezizomycotina</taxon>
        <taxon>Dothideomycetes</taxon>
        <taxon>Pleosporomycetidae</taxon>
        <taxon>Pleosporales</taxon>
        <taxon>Pleomassariaceae</taxon>
        <taxon>Pleomassaria</taxon>
    </lineage>
</organism>
<dbReference type="AlphaFoldDB" id="A0A6G1KQZ3"/>